<sequence>MYLTSTSPDCPGFDDSVVRHLLSETTTGRRPVPNLRALYISNCPRISLQALKEVVSELNHGRFEAADEDTEESSSEFEGLTDELYHEVLHNSDLDRPRKPNTHNDFDYSDQCVVQWPEHSQSEDPEDGDYLSLDRFSDSSVGDRDSVSLQLGPQIRKIQISGGWEGVSQEEAAWFGDMGVELEIL</sequence>
<dbReference type="Proteomes" id="UP000298030">
    <property type="component" value="Unassembled WGS sequence"/>
</dbReference>
<feature type="region of interest" description="Disordered" evidence="1">
    <location>
        <begin position="118"/>
        <end position="146"/>
    </location>
</feature>
<dbReference type="EMBL" id="QPFP01000137">
    <property type="protein sequence ID" value="TEB20508.1"/>
    <property type="molecule type" value="Genomic_DNA"/>
</dbReference>
<comment type="caution">
    <text evidence="2">The sequence shown here is derived from an EMBL/GenBank/DDBJ whole genome shotgun (WGS) entry which is preliminary data.</text>
</comment>
<protein>
    <submittedName>
        <fullName evidence="2">Uncharacterized protein</fullName>
    </submittedName>
</protein>
<accession>A0A4Y7SF90</accession>
<reference evidence="2 3" key="1">
    <citation type="journal article" date="2019" name="Nat. Ecol. Evol.">
        <title>Megaphylogeny resolves global patterns of mushroom evolution.</title>
        <authorList>
            <person name="Varga T."/>
            <person name="Krizsan K."/>
            <person name="Foldi C."/>
            <person name="Dima B."/>
            <person name="Sanchez-Garcia M."/>
            <person name="Sanchez-Ramirez S."/>
            <person name="Szollosi G.J."/>
            <person name="Szarkandi J.G."/>
            <person name="Papp V."/>
            <person name="Albert L."/>
            <person name="Andreopoulos W."/>
            <person name="Angelini C."/>
            <person name="Antonin V."/>
            <person name="Barry K.W."/>
            <person name="Bougher N.L."/>
            <person name="Buchanan P."/>
            <person name="Buyck B."/>
            <person name="Bense V."/>
            <person name="Catcheside P."/>
            <person name="Chovatia M."/>
            <person name="Cooper J."/>
            <person name="Damon W."/>
            <person name="Desjardin D."/>
            <person name="Finy P."/>
            <person name="Geml J."/>
            <person name="Haridas S."/>
            <person name="Hughes K."/>
            <person name="Justo A."/>
            <person name="Karasinski D."/>
            <person name="Kautmanova I."/>
            <person name="Kiss B."/>
            <person name="Kocsube S."/>
            <person name="Kotiranta H."/>
            <person name="LaButti K.M."/>
            <person name="Lechner B.E."/>
            <person name="Liimatainen K."/>
            <person name="Lipzen A."/>
            <person name="Lukacs Z."/>
            <person name="Mihaltcheva S."/>
            <person name="Morgado L.N."/>
            <person name="Niskanen T."/>
            <person name="Noordeloos M.E."/>
            <person name="Ohm R.A."/>
            <person name="Ortiz-Santana B."/>
            <person name="Ovrebo C."/>
            <person name="Racz N."/>
            <person name="Riley R."/>
            <person name="Savchenko A."/>
            <person name="Shiryaev A."/>
            <person name="Soop K."/>
            <person name="Spirin V."/>
            <person name="Szebenyi C."/>
            <person name="Tomsovsky M."/>
            <person name="Tulloss R.E."/>
            <person name="Uehling J."/>
            <person name="Grigoriev I.V."/>
            <person name="Vagvolgyi C."/>
            <person name="Papp T."/>
            <person name="Martin F.M."/>
            <person name="Miettinen O."/>
            <person name="Hibbett D.S."/>
            <person name="Nagy L.G."/>
        </authorList>
    </citation>
    <scope>NUCLEOTIDE SEQUENCE [LARGE SCALE GENOMIC DNA]</scope>
    <source>
        <strain evidence="2 3">FP101781</strain>
    </source>
</reference>
<evidence type="ECO:0000313" key="2">
    <source>
        <dbReference type="EMBL" id="TEB20508.1"/>
    </source>
</evidence>
<evidence type="ECO:0000256" key="1">
    <source>
        <dbReference type="SAM" id="MobiDB-lite"/>
    </source>
</evidence>
<dbReference type="AlphaFoldDB" id="A0A4Y7SF90"/>
<name>A0A4Y7SF90_COPMI</name>
<dbReference type="OrthoDB" id="3001771at2759"/>
<keyword evidence="3" id="KW-1185">Reference proteome</keyword>
<proteinExistence type="predicted"/>
<gene>
    <name evidence="2" type="ORF">FA13DRAFT_207865</name>
</gene>
<feature type="compositionally biased region" description="Basic and acidic residues" evidence="1">
    <location>
        <begin position="135"/>
        <end position="146"/>
    </location>
</feature>
<organism evidence="2 3">
    <name type="scientific">Coprinellus micaceus</name>
    <name type="common">Glistening ink-cap mushroom</name>
    <name type="synonym">Coprinus micaceus</name>
    <dbReference type="NCBI Taxonomy" id="71717"/>
    <lineage>
        <taxon>Eukaryota</taxon>
        <taxon>Fungi</taxon>
        <taxon>Dikarya</taxon>
        <taxon>Basidiomycota</taxon>
        <taxon>Agaricomycotina</taxon>
        <taxon>Agaricomycetes</taxon>
        <taxon>Agaricomycetidae</taxon>
        <taxon>Agaricales</taxon>
        <taxon>Agaricineae</taxon>
        <taxon>Psathyrellaceae</taxon>
        <taxon>Coprinellus</taxon>
    </lineage>
</organism>
<evidence type="ECO:0000313" key="3">
    <source>
        <dbReference type="Proteomes" id="UP000298030"/>
    </source>
</evidence>